<dbReference type="SUPFAM" id="SSF52833">
    <property type="entry name" value="Thioredoxin-like"/>
    <property type="match status" value="1"/>
</dbReference>
<accession>A0A132NZF0</accession>
<evidence type="ECO:0000256" key="1">
    <source>
        <dbReference type="SAM" id="MobiDB-lite"/>
    </source>
</evidence>
<reference evidence="2 3" key="1">
    <citation type="journal article" date="2015" name="Mol. Biochem. Parasitol.">
        <title>Identification of polymorphic genes for use in assemblage B genotyping assays through comparative genomics of multiple assemblage B Giardia duodenalis isolates.</title>
        <authorList>
            <person name="Wielinga C."/>
            <person name="Thompson R.C."/>
            <person name="Monis P."/>
            <person name="Ryan U."/>
        </authorList>
    </citation>
    <scope>NUCLEOTIDE SEQUENCE [LARGE SCALE GENOMIC DNA]</scope>
    <source>
        <strain evidence="2 3">BAH15c1</strain>
    </source>
</reference>
<dbReference type="AlphaFoldDB" id="A0A132NZF0"/>
<sequence>MLPMSYALPDMFSLRFITQISRYEEGMPVYLQLFAIHSTLSVKALEVIRTLCTQYPNVFIAAISYDSPDVIRSIIKAHPTLKQINICMDKYSQVKAFAKSRGVNSIPNAFVFDGNGSIAWEGYPAGSGLHGVLRKLNQIPVQVPCLSTSTIQPPKFFNPEMTASRKDWRLPGGGIRTGQVDPKALTKSTRYVKKSEEARIERSKRA</sequence>
<dbReference type="OrthoDB" id="10252662at2759"/>
<dbReference type="EMBL" id="JXTI01000015">
    <property type="protein sequence ID" value="KWX15082.1"/>
    <property type="molecule type" value="Genomic_DNA"/>
</dbReference>
<dbReference type="InterPro" id="IPR036249">
    <property type="entry name" value="Thioredoxin-like_sf"/>
</dbReference>
<proteinExistence type="predicted"/>
<evidence type="ECO:0000313" key="3">
    <source>
        <dbReference type="Proteomes" id="UP000070089"/>
    </source>
</evidence>
<dbReference type="Proteomes" id="UP000070089">
    <property type="component" value="Unassembled WGS sequence"/>
</dbReference>
<protein>
    <recommendedName>
        <fullName evidence="4">Thioredoxin-like fold domain-containing protein</fullName>
    </recommendedName>
</protein>
<dbReference type="Gene3D" id="3.40.30.10">
    <property type="entry name" value="Glutaredoxin"/>
    <property type="match status" value="1"/>
</dbReference>
<organism evidence="2 3">
    <name type="scientific">Giardia duodenalis assemblage B</name>
    <dbReference type="NCBI Taxonomy" id="1394984"/>
    <lineage>
        <taxon>Eukaryota</taxon>
        <taxon>Metamonada</taxon>
        <taxon>Diplomonadida</taxon>
        <taxon>Hexamitidae</taxon>
        <taxon>Giardiinae</taxon>
        <taxon>Giardia</taxon>
    </lineage>
</organism>
<dbReference type="VEuPathDB" id="GiardiaDB:QR46_0885"/>
<evidence type="ECO:0008006" key="4">
    <source>
        <dbReference type="Google" id="ProtNLM"/>
    </source>
</evidence>
<name>A0A132NZF0_GIAIN</name>
<feature type="compositionally biased region" description="Basic and acidic residues" evidence="1">
    <location>
        <begin position="193"/>
        <end position="206"/>
    </location>
</feature>
<feature type="region of interest" description="Disordered" evidence="1">
    <location>
        <begin position="167"/>
        <end position="206"/>
    </location>
</feature>
<gene>
    <name evidence="2" type="ORF">QR46_0885</name>
</gene>
<evidence type="ECO:0000313" key="2">
    <source>
        <dbReference type="EMBL" id="KWX15082.1"/>
    </source>
</evidence>
<comment type="caution">
    <text evidence="2">The sequence shown here is derived from an EMBL/GenBank/DDBJ whole genome shotgun (WGS) entry which is preliminary data.</text>
</comment>